<organism evidence="3 4">
    <name type="scientific">Pedobacter psychroterrae</name>
    <dbReference type="NCBI Taxonomy" id="2530453"/>
    <lineage>
        <taxon>Bacteria</taxon>
        <taxon>Pseudomonadati</taxon>
        <taxon>Bacteroidota</taxon>
        <taxon>Sphingobacteriia</taxon>
        <taxon>Sphingobacteriales</taxon>
        <taxon>Sphingobacteriaceae</taxon>
        <taxon>Pedobacter</taxon>
    </lineage>
</organism>
<evidence type="ECO:0000256" key="1">
    <source>
        <dbReference type="SAM" id="MobiDB-lite"/>
    </source>
</evidence>
<feature type="region of interest" description="Disordered" evidence="1">
    <location>
        <begin position="156"/>
        <end position="176"/>
    </location>
</feature>
<evidence type="ECO:0000313" key="4">
    <source>
        <dbReference type="Proteomes" id="UP000293347"/>
    </source>
</evidence>
<evidence type="ECO:0000313" key="3">
    <source>
        <dbReference type="EMBL" id="TCD01218.1"/>
    </source>
</evidence>
<feature type="domain" description="Protein NO VEIN C-terminal" evidence="2">
    <location>
        <begin position="183"/>
        <end position="274"/>
    </location>
</feature>
<accession>A0A4R0NMS3</accession>
<dbReference type="InterPro" id="IPR024975">
    <property type="entry name" value="NOV_C"/>
</dbReference>
<name>A0A4R0NMS3_9SPHI</name>
<comment type="caution">
    <text evidence="3">The sequence shown here is derived from an EMBL/GenBank/DDBJ whole genome shotgun (WGS) entry which is preliminary data.</text>
</comment>
<protein>
    <submittedName>
        <fullName evidence="3">DUF3883 domain-containing protein</fullName>
    </submittedName>
</protein>
<dbReference type="Proteomes" id="UP000293347">
    <property type="component" value="Unassembled WGS sequence"/>
</dbReference>
<reference evidence="3 4" key="1">
    <citation type="submission" date="2019-02" db="EMBL/GenBank/DDBJ databases">
        <title>Pedobacter sp. RP-1-14 sp. nov., isolated from Arctic soil.</title>
        <authorList>
            <person name="Dahal R.H."/>
        </authorList>
    </citation>
    <scope>NUCLEOTIDE SEQUENCE [LARGE SCALE GENOMIC DNA]</scope>
    <source>
        <strain evidence="3 4">RP-1-14</strain>
    </source>
</reference>
<dbReference type="Pfam" id="PF13020">
    <property type="entry name" value="NOV_C"/>
    <property type="match status" value="1"/>
</dbReference>
<dbReference type="EMBL" id="SJSL01000002">
    <property type="protein sequence ID" value="TCD01218.1"/>
    <property type="molecule type" value="Genomic_DNA"/>
</dbReference>
<proteinExistence type="predicted"/>
<gene>
    <name evidence="3" type="ORF">EZ437_10700</name>
</gene>
<sequence>MFAIIAENDVSKWNDETGVKYHFPNKYKRILTPGTKVIYYKGGVKHYFGYAVISDVYQDEENNKNYYAEIIDYLPFYSPIKFKDAKGEHYEDVIKLNHWRDGVRVINEERFNKIIEISGLLVGIGVLNEPSIIDTTFPQLEEVNINLTNNSLITTAKPKDKKQSAGNLSPRYSKESTKIGNQGEKIVIAHLERTLSKIEVETIRHHALENEKYGYDISYVNLAKQTIYLEVKATTAALFNNFLITINELNAARQFGANFKIYLVNNVTSKDVKIEIIENLAELLETKQFSSTPMSFKIAKMA</sequence>
<evidence type="ECO:0000259" key="2">
    <source>
        <dbReference type="Pfam" id="PF13020"/>
    </source>
</evidence>
<dbReference type="OrthoDB" id="9779761at2"/>
<dbReference type="AlphaFoldDB" id="A0A4R0NMS3"/>
<dbReference type="RefSeq" id="WP_131595910.1">
    <property type="nucleotide sequence ID" value="NZ_SJSL01000002.1"/>
</dbReference>
<keyword evidence="4" id="KW-1185">Reference proteome</keyword>